<evidence type="ECO:0000313" key="2">
    <source>
        <dbReference type="Proteomes" id="UP001146120"/>
    </source>
</evidence>
<keyword evidence="2" id="KW-1185">Reference proteome</keyword>
<dbReference type="Proteomes" id="UP001146120">
    <property type="component" value="Unassembled WGS sequence"/>
</dbReference>
<protein>
    <submittedName>
        <fullName evidence="1">Uncharacterized protein</fullName>
    </submittedName>
</protein>
<sequence length="122" mass="14349">MYGEYIAIACSTSVFYVYQSHPKLHVDHCYRCWCHDTYCYCAIPPSGDRTCRRLCVLHYRDLVRTAASYLTGTERVCGWDVCVLVDHEYRLVFARVHRPYLTCRHRSQCQVSRVSELRSLMA</sequence>
<accession>A0AAV2ZIM5</accession>
<organism evidence="1 2">
    <name type="scientific">Lagenidium giganteum</name>
    <dbReference type="NCBI Taxonomy" id="4803"/>
    <lineage>
        <taxon>Eukaryota</taxon>
        <taxon>Sar</taxon>
        <taxon>Stramenopiles</taxon>
        <taxon>Oomycota</taxon>
        <taxon>Peronosporomycetes</taxon>
        <taxon>Pythiales</taxon>
        <taxon>Pythiaceae</taxon>
    </lineage>
</organism>
<reference evidence="1" key="1">
    <citation type="submission" date="2022-11" db="EMBL/GenBank/DDBJ databases">
        <authorList>
            <person name="Morgan W.R."/>
            <person name="Tartar A."/>
        </authorList>
    </citation>
    <scope>NUCLEOTIDE SEQUENCE</scope>
    <source>
        <strain evidence="1">ARSEF 373</strain>
    </source>
</reference>
<gene>
    <name evidence="1" type="ORF">N0F65_004359</name>
</gene>
<reference evidence="1" key="2">
    <citation type="journal article" date="2023" name="Microbiol Resour">
        <title>Decontamination and Annotation of the Draft Genome Sequence of the Oomycete Lagenidium giganteum ARSEF 373.</title>
        <authorList>
            <person name="Morgan W.R."/>
            <person name="Tartar A."/>
        </authorList>
    </citation>
    <scope>NUCLEOTIDE SEQUENCE</scope>
    <source>
        <strain evidence="1">ARSEF 373</strain>
    </source>
</reference>
<name>A0AAV2ZIM5_9STRA</name>
<dbReference type="EMBL" id="DAKRPA010000005">
    <property type="protein sequence ID" value="DBA04722.1"/>
    <property type="molecule type" value="Genomic_DNA"/>
</dbReference>
<dbReference type="AlphaFoldDB" id="A0AAV2ZIM5"/>
<evidence type="ECO:0000313" key="1">
    <source>
        <dbReference type="EMBL" id="DBA04722.1"/>
    </source>
</evidence>
<comment type="caution">
    <text evidence="1">The sequence shown here is derived from an EMBL/GenBank/DDBJ whole genome shotgun (WGS) entry which is preliminary data.</text>
</comment>
<proteinExistence type="predicted"/>